<reference evidence="1 2" key="1">
    <citation type="submission" date="2020-10" db="EMBL/GenBank/DDBJ databases">
        <title>Genome analysis of Massilia species.</title>
        <authorList>
            <person name="Jung D.-H."/>
        </authorList>
    </citation>
    <scope>NUCLEOTIDE SEQUENCE [LARGE SCALE GENOMIC DNA]</scope>
    <source>
        <strain evidence="2">sipir</strain>
    </source>
</reference>
<dbReference type="RefSeq" id="WP_243490305.1">
    <property type="nucleotide sequence ID" value="NZ_CP063361.1"/>
</dbReference>
<dbReference type="Proteomes" id="UP000831532">
    <property type="component" value="Chromosome"/>
</dbReference>
<organism evidence="1 2">
    <name type="scientific">Massilia violaceinigra</name>
    <dbReference type="NCBI Taxonomy" id="2045208"/>
    <lineage>
        <taxon>Bacteria</taxon>
        <taxon>Pseudomonadati</taxon>
        <taxon>Pseudomonadota</taxon>
        <taxon>Betaproteobacteria</taxon>
        <taxon>Burkholderiales</taxon>
        <taxon>Oxalobacteraceae</taxon>
        <taxon>Telluria group</taxon>
        <taxon>Massilia</taxon>
    </lineage>
</organism>
<name>A0ABY4A4M3_9BURK</name>
<gene>
    <name evidence="1" type="ORF">INH39_27445</name>
</gene>
<evidence type="ECO:0000313" key="2">
    <source>
        <dbReference type="Proteomes" id="UP000831532"/>
    </source>
</evidence>
<evidence type="ECO:0000313" key="1">
    <source>
        <dbReference type="EMBL" id="UOD29115.1"/>
    </source>
</evidence>
<dbReference type="EMBL" id="CP063361">
    <property type="protein sequence ID" value="UOD29115.1"/>
    <property type="molecule type" value="Genomic_DNA"/>
</dbReference>
<keyword evidence="2" id="KW-1185">Reference proteome</keyword>
<accession>A0ABY4A4M3</accession>
<sequence>MNKMTTLISAVLICFCFTSCGIKDDNLPVDKRTAVFCHVPFDVATSTGMKISNFPRSCAYIGELSVQDRKYLEILKLIKKAKPGPFLDLGVRVTITVPDSDIIYIDDDGGVIMGTTQVRMDRFAFAQVKRIVRKLAKKNAPSLPSMYWSADE</sequence>
<evidence type="ECO:0008006" key="3">
    <source>
        <dbReference type="Google" id="ProtNLM"/>
    </source>
</evidence>
<proteinExistence type="predicted"/>
<protein>
    <recommendedName>
        <fullName evidence="3">Lipoprotein</fullName>
    </recommendedName>
</protein>